<dbReference type="InterPro" id="IPR017946">
    <property type="entry name" value="PLC-like_Pdiesterase_TIM-brl"/>
</dbReference>
<keyword evidence="4" id="KW-1185">Reference proteome</keyword>
<dbReference type="Pfam" id="PF03009">
    <property type="entry name" value="GDPD"/>
    <property type="match status" value="1"/>
</dbReference>
<dbReference type="EMBL" id="PKSL01000032">
    <property type="protein sequence ID" value="POW12279.1"/>
    <property type="molecule type" value="Genomic_DNA"/>
</dbReference>
<dbReference type="AlphaFoldDB" id="A0A2S4VS47"/>
<reference evidence="3" key="1">
    <citation type="submission" date="2017-12" db="EMBL/GenBank/DDBJ databases">
        <title>Gene loss provides genomic basis for host adaptation in cereal stripe rust fungi.</title>
        <authorList>
            <person name="Xia C."/>
        </authorList>
    </citation>
    <scope>NUCLEOTIDE SEQUENCE [LARGE SCALE GENOMIC DNA]</scope>
    <source>
        <strain evidence="3">93-210</strain>
    </source>
</reference>
<dbReference type="Proteomes" id="UP000239156">
    <property type="component" value="Unassembled WGS sequence"/>
</dbReference>
<evidence type="ECO:0000256" key="1">
    <source>
        <dbReference type="SAM" id="MobiDB-lite"/>
    </source>
</evidence>
<proteinExistence type="predicted"/>
<dbReference type="PANTHER" id="PTHR43805:SF1">
    <property type="entry name" value="GP-PDE DOMAIN-CONTAINING PROTEIN"/>
    <property type="match status" value="1"/>
</dbReference>
<evidence type="ECO:0000313" key="4">
    <source>
        <dbReference type="Proteomes" id="UP000239156"/>
    </source>
</evidence>
<dbReference type="GO" id="GO:0006629">
    <property type="term" value="P:lipid metabolic process"/>
    <property type="evidence" value="ECO:0007669"/>
    <property type="project" value="InterPro"/>
</dbReference>
<evidence type="ECO:0000259" key="2">
    <source>
        <dbReference type="PROSITE" id="PS51704"/>
    </source>
</evidence>
<dbReference type="InterPro" id="IPR030395">
    <property type="entry name" value="GP_PDE_dom"/>
</dbReference>
<protein>
    <recommendedName>
        <fullName evidence="2">GP-PDE domain-containing protein</fullName>
    </recommendedName>
</protein>
<gene>
    <name evidence="3" type="ORF">PSTT_04582</name>
</gene>
<feature type="domain" description="GP-PDE" evidence="2">
    <location>
        <begin position="62"/>
        <end position="303"/>
    </location>
</feature>
<dbReference type="VEuPathDB" id="FungiDB:PSTT_04582"/>
<dbReference type="GO" id="GO:0008081">
    <property type="term" value="F:phosphoric diester hydrolase activity"/>
    <property type="evidence" value="ECO:0007669"/>
    <property type="project" value="InterPro"/>
</dbReference>
<comment type="caution">
    <text evidence="3">The sequence shown here is derived from an EMBL/GenBank/DDBJ whole genome shotgun (WGS) entry which is preliminary data.</text>
</comment>
<feature type="compositionally biased region" description="Polar residues" evidence="1">
    <location>
        <begin position="20"/>
        <end position="33"/>
    </location>
</feature>
<accession>A0A2S4VS47</accession>
<dbReference type="VEuPathDB" id="FungiDB:PSHT_06722"/>
<dbReference type="PROSITE" id="PS51704">
    <property type="entry name" value="GP_PDE"/>
    <property type="match status" value="1"/>
</dbReference>
<sequence length="356" mass="40573">MPEHQSLSQQPFEHRFNYGTIPTHNQSTETSPGHKSRDLPLCWGHRGHILTSLVIHEPLLAYHNEHLRQASADFPENTLCSFKAAIQSGAEGIESDVRISADDVIMMIHDPSLGRTTDGQGKIDSLPYVGGLDAIRTLKAPHQKIPTFDETIDLLMLKENQHVTFNIDCKPTNDPERLFNLIKASIERFQDHALLLSPRLVLGMYHPKFLEPAARLLPDLKRIHIGVSPSMARNYFWEACEGFSMKFSCLVGWEGLLFRKDCQKAGKSIMVWTVNDRQEMIEACKWGVDAILTDKTKYYLALRQQMKADWSAVAAETSALFPYTSIHYNGLVSWLFGRLIFYYLYRLAGPFQPMKH</sequence>
<dbReference type="PANTHER" id="PTHR43805">
    <property type="entry name" value="GLYCEROPHOSPHORYL DIESTER PHOSPHODIESTERASE"/>
    <property type="match status" value="1"/>
</dbReference>
<organism evidence="3 4">
    <name type="scientific">Puccinia striiformis</name>
    <dbReference type="NCBI Taxonomy" id="27350"/>
    <lineage>
        <taxon>Eukaryota</taxon>
        <taxon>Fungi</taxon>
        <taxon>Dikarya</taxon>
        <taxon>Basidiomycota</taxon>
        <taxon>Pucciniomycotina</taxon>
        <taxon>Pucciniomycetes</taxon>
        <taxon>Pucciniales</taxon>
        <taxon>Pucciniaceae</taxon>
        <taxon>Puccinia</taxon>
    </lineage>
</organism>
<dbReference type="Gene3D" id="3.20.20.190">
    <property type="entry name" value="Phosphatidylinositol (PI) phosphodiesterase"/>
    <property type="match status" value="1"/>
</dbReference>
<name>A0A2S4VS47_9BASI</name>
<dbReference type="SUPFAM" id="SSF51695">
    <property type="entry name" value="PLC-like phosphodiesterases"/>
    <property type="match status" value="1"/>
</dbReference>
<feature type="region of interest" description="Disordered" evidence="1">
    <location>
        <begin position="17"/>
        <end position="36"/>
    </location>
</feature>
<evidence type="ECO:0000313" key="3">
    <source>
        <dbReference type="EMBL" id="POW12279.1"/>
    </source>
</evidence>